<comment type="function">
    <text evidence="6">Part of the ABC transporter complex HmuTUV involved in hemin import. Responsible for energy coupling to the transport system.</text>
</comment>
<dbReference type="Pfam" id="PF00005">
    <property type="entry name" value="ABC_tran"/>
    <property type="match status" value="1"/>
</dbReference>
<gene>
    <name evidence="8" type="ORF">SM757_18165</name>
</gene>
<dbReference type="PANTHER" id="PTHR42794:SF1">
    <property type="entry name" value="HEMIN IMPORT ATP-BINDING PROTEIN HMUV"/>
    <property type="match status" value="1"/>
</dbReference>
<evidence type="ECO:0000256" key="4">
    <source>
        <dbReference type="ARBA" id="ARBA00022840"/>
    </source>
</evidence>
<feature type="domain" description="ABC transporter" evidence="7">
    <location>
        <begin position="1"/>
        <end position="237"/>
    </location>
</feature>
<keyword evidence="2" id="KW-0472">Membrane</keyword>
<keyword evidence="5" id="KW-1278">Translocase</keyword>
<dbReference type="CDD" id="cd03214">
    <property type="entry name" value="ABC_Iron-Siderophores_B12_Hemin"/>
    <property type="match status" value="1"/>
</dbReference>
<evidence type="ECO:0000313" key="9">
    <source>
        <dbReference type="Proteomes" id="UP001293718"/>
    </source>
</evidence>
<evidence type="ECO:0000256" key="6">
    <source>
        <dbReference type="ARBA" id="ARBA00037066"/>
    </source>
</evidence>
<protein>
    <submittedName>
        <fullName evidence="8">ABC transporter ATP-binding protein</fullName>
    </submittedName>
</protein>
<dbReference type="SUPFAM" id="SSF52540">
    <property type="entry name" value="P-loop containing nucleoside triphosphate hydrolases"/>
    <property type="match status" value="1"/>
</dbReference>
<evidence type="ECO:0000256" key="2">
    <source>
        <dbReference type="ARBA" id="ARBA00022475"/>
    </source>
</evidence>
<proteinExistence type="predicted"/>
<dbReference type="Gene3D" id="3.40.50.300">
    <property type="entry name" value="P-loop containing nucleotide triphosphate hydrolases"/>
    <property type="match status" value="1"/>
</dbReference>
<dbReference type="InterPro" id="IPR003593">
    <property type="entry name" value="AAA+_ATPase"/>
</dbReference>
<evidence type="ECO:0000256" key="5">
    <source>
        <dbReference type="ARBA" id="ARBA00022967"/>
    </source>
</evidence>
<sequence>MQVSGLSVALGGRPVLDGVDLSVLPGWTAIVGPNGAGKSTLLRTLAGLQVPQAGTVELQGRSVHRMHVVERARHLAWLAQQGHTTGELTVRETVGLGRIAQLGLLGTPGPADAAVVAQAMALTECAEWAQRRLQQLSGGERQRVLLARALATEAPLLLLDEPTTHLDAPHQVALARLFDHLARDSVQPRSIVTVLHDLPIALRADRVIVLAAGRVVTQGAPFEAGVRRALEEVFQGAIRIEVDARGRSRVELALDEPQA</sequence>
<dbReference type="InterPro" id="IPR003439">
    <property type="entry name" value="ABC_transporter-like_ATP-bd"/>
</dbReference>
<dbReference type="PANTHER" id="PTHR42794">
    <property type="entry name" value="HEMIN IMPORT ATP-BINDING PROTEIN HMUV"/>
    <property type="match status" value="1"/>
</dbReference>
<dbReference type="PROSITE" id="PS00211">
    <property type="entry name" value="ABC_TRANSPORTER_1"/>
    <property type="match status" value="1"/>
</dbReference>
<dbReference type="InterPro" id="IPR017871">
    <property type="entry name" value="ABC_transporter-like_CS"/>
</dbReference>
<dbReference type="PROSITE" id="PS50893">
    <property type="entry name" value="ABC_TRANSPORTER_2"/>
    <property type="match status" value="1"/>
</dbReference>
<dbReference type="EMBL" id="JAXOJX010000031">
    <property type="protein sequence ID" value="MDZ5458507.1"/>
    <property type="molecule type" value="Genomic_DNA"/>
</dbReference>
<evidence type="ECO:0000259" key="7">
    <source>
        <dbReference type="PROSITE" id="PS50893"/>
    </source>
</evidence>
<dbReference type="Proteomes" id="UP001293718">
    <property type="component" value="Unassembled WGS sequence"/>
</dbReference>
<dbReference type="RefSeq" id="WP_066341454.1">
    <property type="nucleotide sequence ID" value="NZ_JAXOJX010000031.1"/>
</dbReference>
<name>A0ABU5IH87_9BURK</name>
<keyword evidence="9" id="KW-1185">Reference proteome</keyword>
<reference evidence="8 9" key="1">
    <citation type="submission" date="2023-11" db="EMBL/GenBank/DDBJ databases">
        <title>Draft genome of Azohydromonas lata strain H1 (DSM1123), a polyhydroxyalkanoate producer.</title>
        <authorList>
            <person name="Traversa D."/>
            <person name="D'Addabbo P."/>
            <person name="Pazzani C."/>
            <person name="Manzari C."/>
            <person name="Chiara M."/>
            <person name="Scrascia M."/>
        </authorList>
    </citation>
    <scope>NUCLEOTIDE SEQUENCE [LARGE SCALE GENOMIC DNA]</scope>
    <source>
        <strain evidence="8 9">H1</strain>
    </source>
</reference>
<accession>A0ABU5IH87</accession>
<dbReference type="InterPro" id="IPR027417">
    <property type="entry name" value="P-loop_NTPase"/>
</dbReference>
<keyword evidence="3" id="KW-0547">Nucleotide-binding</keyword>
<evidence type="ECO:0000256" key="1">
    <source>
        <dbReference type="ARBA" id="ARBA00022448"/>
    </source>
</evidence>
<keyword evidence="4 8" id="KW-0067">ATP-binding</keyword>
<dbReference type="GO" id="GO:0005524">
    <property type="term" value="F:ATP binding"/>
    <property type="evidence" value="ECO:0007669"/>
    <property type="project" value="UniProtKB-KW"/>
</dbReference>
<comment type="caution">
    <text evidence="8">The sequence shown here is derived from an EMBL/GenBank/DDBJ whole genome shotgun (WGS) entry which is preliminary data.</text>
</comment>
<dbReference type="SMART" id="SM00382">
    <property type="entry name" value="AAA"/>
    <property type="match status" value="1"/>
</dbReference>
<keyword evidence="2" id="KW-1003">Cell membrane</keyword>
<evidence type="ECO:0000313" key="8">
    <source>
        <dbReference type="EMBL" id="MDZ5458507.1"/>
    </source>
</evidence>
<evidence type="ECO:0000256" key="3">
    <source>
        <dbReference type="ARBA" id="ARBA00022741"/>
    </source>
</evidence>
<keyword evidence="1" id="KW-0813">Transport</keyword>
<organism evidence="8 9">
    <name type="scientific">Azohydromonas lata</name>
    <dbReference type="NCBI Taxonomy" id="45677"/>
    <lineage>
        <taxon>Bacteria</taxon>
        <taxon>Pseudomonadati</taxon>
        <taxon>Pseudomonadota</taxon>
        <taxon>Betaproteobacteria</taxon>
        <taxon>Burkholderiales</taxon>
        <taxon>Sphaerotilaceae</taxon>
        <taxon>Azohydromonas</taxon>
    </lineage>
</organism>